<dbReference type="InterPro" id="IPR021109">
    <property type="entry name" value="Peptidase_aspartic_dom_sf"/>
</dbReference>
<evidence type="ECO:0000313" key="4">
    <source>
        <dbReference type="EMBL" id="TGZ65071.1"/>
    </source>
</evidence>
<dbReference type="SUPFAM" id="SSF50630">
    <property type="entry name" value="Acid proteases"/>
    <property type="match status" value="1"/>
</dbReference>
<protein>
    <recommendedName>
        <fullName evidence="3">Peptidase A1 domain-containing protein</fullName>
    </recommendedName>
</protein>
<gene>
    <name evidence="4" type="ORF">CRM22_006046</name>
</gene>
<evidence type="ECO:0000256" key="2">
    <source>
        <dbReference type="PIRSR" id="PIRSR601461-2"/>
    </source>
</evidence>
<evidence type="ECO:0000256" key="1">
    <source>
        <dbReference type="ARBA" id="ARBA00007447"/>
    </source>
</evidence>
<dbReference type="PANTHER" id="PTHR47966">
    <property type="entry name" value="BETA-SITE APP-CLEAVING ENZYME, ISOFORM A-RELATED"/>
    <property type="match status" value="1"/>
</dbReference>
<dbReference type="CDD" id="cd05471">
    <property type="entry name" value="pepsin_like"/>
    <property type="match status" value="1"/>
</dbReference>
<dbReference type="InterPro" id="IPR033121">
    <property type="entry name" value="PEPTIDASE_A1"/>
</dbReference>
<dbReference type="Pfam" id="PF00026">
    <property type="entry name" value="Asp"/>
    <property type="match status" value="1"/>
</dbReference>
<dbReference type="STRING" id="147828.A0A4S2LN06"/>
<comment type="similarity">
    <text evidence="1">Belongs to the peptidase A1 family.</text>
</comment>
<evidence type="ECO:0000313" key="5">
    <source>
        <dbReference type="Proteomes" id="UP000308267"/>
    </source>
</evidence>
<dbReference type="GO" id="GO:0006508">
    <property type="term" value="P:proteolysis"/>
    <property type="evidence" value="ECO:0007669"/>
    <property type="project" value="InterPro"/>
</dbReference>
<dbReference type="Gene3D" id="2.40.70.10">
    <property type="entry name" value="Acid Proteases"/>
    <property type="match status" value="2"/>
</dbReference>
<dbReference type="InterPro" id="IPR001969">
    <property type="entry name" value="Aspartic_peptidase_AS"/>
</dbReference>
<evidence type="ECO:0000259" key="3">
    <source>
        <dbReference type="PROSITE" id="PS51767"/>
    </source>
</evidence>
<dbReference type="GO" id="GO:0004190">
    <property type="term" value="F:aspartic-type endopeptidase activity"/>
    <property type="evidence" value="ECO:0007669"/>
    <property type="project" value="InterPro"/>
</dbReference>
<proteinExistence type="inferred from homology"/>
<dbReference type="PROSITE" id="PS51767">
    <property type="entry name" value="PEPTIDASE_A1"/>
    <property type="match status" value="1"/>
</dbReference>
<dbReference type="InterPro" id="IPR034164">
    <property type="entry name" value="Pepsin-like_dom"/>
</dbReference>
<dbReference type="PROSITE" id="PS00141">
    <property type="entry name" value="ASP_PROTEASE"/>
    <property type="match status" value="1"/>
</dbReference>
<feature type="domain" description="Peptidase A1" evidence="3">
    <location>
        <begin position="1"/>
        <end position="291"/>
    </location>
</feature>
<dbReference type="InterPro" id="IPR001461">
    <property type="entry name" value="Aspartic_peptidase_A1"/>
</dbReference>
<keyword evidence="2" id="KW-1015">Disulfide bond</keyword>
<comment type="caution">
    <text evidence="4">The sequence shown here is derived from an EMBL/GenBank/DDBJ whole genome shotgun (WGS) entry which is preliminary data.</text>
</comment>
<dbReference type="OrthoDB" id="5839471at2759"/>
<accession>A0A4S2LN06</accession>
<sequence length="300" mass="33533">MLLDTGSSSIWVPSDRVDKRLWLGKNLLNLATATSVRVSGEFFYQLYISGDVGGLKATVDMNFGGMLIKNVPFGMVIGGAKEVYDSSFDGIIGLGRRSMCPEHTEPVFHFFSQEGIMSRKFGFHFQDSGASFMMGDNLEQFLSPDMTYVNVVDGPYWETRVDWIFVSKTGFSTENHRMVFDTGASGIHLPGDIHMAMNELLGIRKLMNREYLFDCERLHFLPPVAFQLQGKTFKIMPEQYTKQTSTDGDTTCTTHFYNVTANSLAGIVLGMSFLRSFQLIFDDQTGRVGFAARAGRSSIT</sequence>
<feature type="disulfide bond" evidence="2">
    <location>
        <begin position="215"/>
        <end position="252"/>
    </location>
</feature>
<dbReference type="AlphaFoldDB" id="A0A4S2LN06"/>
<dbReference type="EMBL" id="SJOL01006514">
    <property type="protein sequence ID" value="TGZ65071.1"/>
    <property type="molecule type" value="Genomic_DNA"/>
</dbReference>
<dbReference type="Proteomes" id="UP000308267">
    <property type="component" value="Unassembled WGS sequence"/>
</dbReference>
<reference evidence="4 5" key="1">
    <citation type="journal article" date="2019" name="BMC Genomics">
        <title>New insights from Opisthorchis felineus genome: update on genomics of the epidemiologically important liver flukes.</title>
        <authorList>
            <person name="Ershov N.I."/>
            <person name="Mordvinov V.A."/>
            <person name="Prokhortchouk E.B."/>
            <person name="Pakharukova M.Y."/>
            <person name="Gunbin K.V."/>
            <person name="Ustyantsev K."/>
            <person name="Genaev M.A."/>
            <person name="Blinov A.G."/>
            <person name="Mazur A."/>
            <person name="Boulygina E."/>
            <person name="Tsygankova S."/>
            <person name="Khrameeva E."/>
            <person name="Chekanov N."/>
            <person name="Fan G."/>
            <person name="Xiao A."/>
            <person name="Zhang H."/>
            <person name="Xu X."/>
            <person name="Yang H."/>
            <person name="Solovyev V."/>
            <person name="Lee S.M."/>
            <person name="Liu X."/>
            <person name="Afonnikov D.A."/>
            <person name="Skryabin K.G."/>
        </authorList>
    </citation>
    <scope>NUCLEOTIDE SEQUENCE [LARGE SCALE GENOMIC DNA]</scope>
    <source>
        <strain evidence="4">AK-0245</strain>
        <tissue evidence="4">Whole organism</tissue>
    </source>
</reference>
<dbReference type="PANTHER" id="PTHR47966:SF51">
    <property type="entry name" value="BETA-SITE APP-CLEAVING ENZYME, ISOFORM A-RELATED"/>
    <property type="match status" value="1"/>
</dbReference>
<organism evidence="4 5">
    <name type="scientific">Opisthorchis felineus</name>
    <dbReference type="NCBI Taxonomy" id="147828"/>
    <lineage>
        <taxon>Eukaryota</taxon>
        <taxon>Metazoa</taxon>
        <taxon>Spiralia</taxon>
        <taxon>Lophotrochozoa</taxon>
        <taxon>Platyhelminthes</taxon>
        <taxon>Trematoda</taxon>
        <taxon>Digenea</taxon>
        <taxon>Opisthorchiida</taxon>
        <taxon>Opisthorchiata</taxon>
        <taxon>Opisthorchiidae</taxon>
        <taxon>Opisthorchis</taxon>
    </lineage>
</organism>
<keyword evidence="5" id="KW-1185">Reference proteome</keyword>
<name>A0A4S2LN06_OPIFE</name>